<organism evidence="2">
    <name type="scientific">uncultured Arthrobacter sp</name>
    <dbReference type="NCBI Taxonomy" id="114050"/>
    <lineage>
        <taxon>Bacteria</taxon>
        <taxon>Bacillati</taxon>
        <taxon>Actinomycetota</taxon>
        <taxon>Actinomycetes</taxon>
        <taxon>Micrococcales</taxon>
        <taxon>Micrococcaceae</taxon>
        <taxon>Arthrobacter</taxon>
        <taxon>environmental samples</taxon>
    </lineage>
</organism>
<dbReference type="AlphaFoldDB" id="A0A6J4HXS7"/>
<feature type="non-terminal residue" evidence="2">
    <location>
        <position position="36"/>
    </location>
</feature>
<keyword evidence="2" id="KW-0689">Ribosomal protein</keyword>
<accession>A0A6J4HXS7</accession>
<keyword evidence="2" id="KW-0687">Ribonucleoprotein</keyword>
<dbReference type="GO" id="GO:0005840">
    <property type="term" value="C:ribosome"/>
    <property type="evidence" value="ECO:0007669"/>
    <property type="project" value="UniProtKB-KW"/>
</dbReference>
<name>A0A6J4HXS7_9MICC</name>
<evidence type="ECO:0000256" key="1">
    <source>
        <dbReference type="SAM" id="MobiDB-lite"/>
    </source>
</evidence>
<feature type="compositionally biased region" description="Low complexity" evidence="1">
    <location>
        <begin position="1"/>
        <end position="29"/>
    </location>
</feature>
<feature type="non-terminal residue" evidence="2">
    <location>
        <position position="1"/>
    </location>
</feature>
<sequence length="36" mass="3793">RSLQTSASCASPTRTRARASAMQARSSAARSERPVS</sequence>
<dbReference type="EMBL" id="CADCTE010000085">
    <property type="protein sequence ID" value="CAA9236903.1"/>
    <property type="molecule type" value="Genomic_DNA"/>
</dbReference>
<protein>
    <submittedName>
        <fullName evidence="2">LSU ribosomal protein L6p (L9e)</fullName>
    </submittedName>
</protein>
<feature type="region of interest" description="Disordered" evidence="1">
    <location>
        <begin position="1"/>
        <end position="36"/>
    </location>
</feature>
<evidence type="ECO:0000313" key="2">
    <source>
        <dbReference type="EMBL" id="CAA9236903.1"/>
    </source>
</evidence>
<reference evidence="2" key="1">
    <citation type="submission" date="2020-02" db="EMBL/GenBank/DDBJ databases">
        <authorList>
            <person name="Meier V. D."/>
        </authorList>
    </citation>
    <scope>NUCLEOTIDE SEQUENCE</scope>
    <source>
        <strain evidence="2">AVDCRST_MAG83</strain>
    </source>
</reference>
<proteinExistence type="predicted"/>
<gene>
    <name evidence="2" type="ORF">AVDCRST_MAG83-1374</name>
</gene>